<proteinExistence type="inferred from homology"/>
<dbReference type="AlphaFoldDB" id="A0A2G2Z5I2"/>
<evidence type="ECO:0000256" key="4">
    <source>
        <dbReference type="ARBA" id="ARBA00023136"/>
    </source>
</evidence>
<comment type="subcellular location">
    <subcellularLocation>
        <location evidence="1">Membrane</location>
        <topology evidence="1">Multi-pass membrane protein</topology>
    </subcellularLocation>
</comment>
<keyword evidence="8" id="KW-1185">Reference proteome</keyword>
<comment type="similarity">
    <text evidence="6">Belongs to the mitochondrial carrier (TC 2.A.29) family.</text>
</comment>
<feature type="repeat" description="Solcar" evidence="5">
    <location>
        <begin position="57"/>
        <end position="140"/>
    </location>
</feature>
<evidence type="ECO:0000256" key="1">
    <source>
        <dbReference type="ARBA" id="ARBA00004141"/>
    </source>
</evidence>
<dbReference type="STRING" id="4072.A0A2G2Z5I2"/>
<dbReference type="GO" id="GO:0016020">
    <property type="term" value="C:membrane"/>
    <property type="evidence" value="ECO:0007669"/>
    <property type="project" value="UniProtKB-SubCell"/>
</dbReference>
<evidence type="ECO:0000313" key="8">
    <source>
        <dbReference type="Proteomes" id="UP000222542"/>
    </source>
</evidence>
<dbReference type="PROSITE" id="PS50920">
    <property type="entry name" value="SOLCAR"/>
    <property type="match status" value="1"/>
</dbReference>
<evidence type="ECO:0000256" key="2">
    <source>
        <dbReference type="ARBA" id="ARBA00022692"/>
    </source>
</evidence>
<keyword evidence="3" id="KW-0677">Repeat</keyword>
<evidence type="ECO:0000256" key="5">
    <source>
        <dbReference type="PROSITE-ProRule" id="PRU00282"/>
    </source>
</evidence>
<keyword evidence="4 5" id="KW-0472">Membrane</keyword>
<comment type="caution">
    <text evidence="7">The sequence shown here is derived from an EMBL/GenBank/DDBJ whole genome shotgun (WGS) entry which is preliminary data.</text>
</comment>
<protein>
    <submittedName>
        <fullName evidence="7">Uncharacterized protein</fullName>
    </submittedName>
</protein>
<dbReference type="Pfam" id="PF00153">
    <property type="entry name" value="Mito_carr"/>
    <property type="match status" value="1"/>
</dbReference>
<dbReference type="PANTHER" id="PTHR24089">
    <property type="entry name" value="SOLUTE CARRIER FAMILY 25"/>
    <property type="match status" value="1"/>
</dbReference>
<dbReference type="InterPro" id="IPR023395">
    <property type="entry name" value="MCP_dom_sf"/>
</dbReference>
<dbReference type="SMR" id="A0A2G2Z5I2"/>
<dbReference type="SUPFAM" id="SSF103506">
    <property type="entry name" value="Mitochondrial carrier"/>
    <property type="match status" value="1"/>
</dbReference>
<evidence type="ECO:0000256" key="3">
    <source>
        <dbReference type="ARBA" id="ARBA00022737"/>
    </source>
</evidence>
<keyword evidence="2 5" id="KW-0812">Transmembrane</keyword>
<evidence type="ECO:0000313" key="7">
    <source>
        <dbReference type="EMBL" id="PHT77272.1"/>
    </source>
</evidence>
<dbReference type="Proteomes" id="UP000222542">
    <property type="component" value="Unassembled WGS sequence"/>
</dbReference>
<gene>
    <name evidence="7" type="ORF">T459_20794</name>
</gene>
<dbReference type="InterPro" id="IPR018108">
    <property type="entry name" value="MCP_transmembrane"/>
</dbReference>
<keyword evidence="6" id="KW-0813">Transport</keyword>
<name>A0A2G2Z5I2_CAPAN</name>
<dbReference type="EMBL" id="AYRZ02000007">
    <property type="protein sequence ID" value="PHT77272.1"/>
    <property type="molecule type" value="Genomic_DNA"/>
</dbReference>
<reference evidence="7 8" key="2">
    <citation type="journal article" date="2017" name="Genome Biol.">
        <title>New reference genome sequences of hot pepper reveal the massive evolution of plant disease-resistance genes by retroduplication.</title>
        <authorList>
            <person name="Kim S."/>
            <person name="Park J."/>
            <person name="Yeom S.I."/>
            <person name="Kim Y.M."/>
            <person name="Seo E."/>
            <person name="Kim K.T."/>
            <person name="Kim M.S."/>
            <person name="Lee J.M."/>
            <person name="Cheong K."/>
            <person name="Shin H.S."/>
            <person name="Kim S.B."/>
            <person name="Han K."/>
            <person name="Lee J."/>
            <person name="Park M."/>
            <person name="Lee H.A."/>
            <person name="Lee H.Y."/>
            <person name="Lee Y."/>
            <person name="Oh S."/>
            <person name="Lee J.H."/>
            <person name="Choi E."/>
            <person name="Choi E."/>
            <person name="Lee S.E."/>
            <person name="Jeon J."/>
            <person name="Kim H."/>
            <person name="Choi G."/>
            <person name="Song H."/>
            <person name="Lee J."/>
            <person name="Lee S.C."/>
            <person name="Kwon J.K."/>
            <person name="Lee H.Y."/>
            <person name="Koo N."/>
            <person name="Hong Y."/>
            <person name="Kim R.W."/>
            <person name="Kang W.H."/>
            <person name="Huh J.H."/>
            <person name="Kang B.C."/>
            <person name="Yang T.J."/>
            <person name="Lee Y.H."/>
            <person name="Bennetzen J.L."/>
            <person name="Choi D."/>
        </authorList>
    </citation>
    <scope>NUCLEOTIDE SEQUENCE [LARGE SCALE GENOMIC DNA]</scope>
    <source>
        <strain evidence="8">cv. CM334</strain>
    </source>
</reference>
<accession>A0A2G2Z5I2</accession>
<organism evidence="7 8">
    <name type="scientific">Capsicum annuum</name>
    <name type="common">Capsicum pepper</name>
    <dbReference type="NCBI Taxonomy" id="4072"/>
    <lineage>
        <taxon>Eukaryota</taxon>
        <taxon>Viridiplantae</taxon>
        <taxon>Streptophyta</taxon>
        <taxon>Embryophyta</taxon>
        <taxon>Tracheophyta</taxon>
        <taxon>Spermatophyta</taxon>
        <taxon>Magnoliopsida</taxon>
        <taxon>eudicotyledons</taxon>
        <taxon>Gunneridae</taxon>
        <taxon>Pentapetalae</taxon>
        <taxon>asterids</taxon>
        <taxon>lamiids</taxon>
        <taxon>Solanales</taxon>
        <taxon>Solanaceae</taxon>
        <taxon>Solanoideae</taxon>
        <taxon>Capsiceae</taxon>
        <taxon>Capsicum</taxon>
    </lineage>
</organism>
<dbReference type="Gramene" id="PHT77272">
    <property type="protein sequence ID" value="PHT77272"/>
    <property type="gene ID" value="T459_20794"/>
</dbReference>
<sequence>MLIWIIMGLSLSKNGGIFFYFIHMRPPWKIFTGSTGRGYVLWILVNSVIPEGISKHVHAAKYLIAVGVAGATSHTVTAPLDLLKVILQVLIARVSIDFTVREIWKAGGVLSFFRGNGINVMNIRVNSENERIYTTFARECSKVGKLRFGGRRDEIIVIAAHLLPL</sequence>
<dbReference type="Gene3D" id="1.50.40.10">
    <property type="entry name" value="Mitochondrial carrier domain"/>
    <property type="match status" value="1"/>
</dbReference>
<reference evidence="7 8" key="1">
    <citation type="journal article" date="2014" name="Nat. Genet.">
        <title>Genome sequence of the hot pepper provides insights into the evolution of pungency in Capsicum species.</title>
        <authorList>
            <person name="Kim S."/>
            <person name="Park M."/>
            <person name="Yeom S.I."/>
            <person name="Kim Y.M."/>
            <person name="Lee J.M."/>
            <person name="Lee H.A."/>
            <person name="Seo E."/>
            <person name="Choi J."/>
            <person name="Cheong K."/>
            <person name="Kim K.T."/>
            <person name="Jung K."/>
            <person name="Lee G.W."/>
            <person name="Oh S.K."/>
            <person name="Bae C."/>
            <person name="Kim S.B."/>
            <person name="Lee H.Y."/>
            <person name="Kim S.Y."/>
            <person name="Kim M.S."/>
            <person name="Kang B.C."/>
            <person name="Jo Y.D."/>
            <person name="Yang H.B."/>
            <person name="Jeong H.J."/>
            <person name="Kang W.H."/>
            <person name="Kwon J.K."/>
            <person name="Shin C."/>
            <person name="Lim J.Y."/>
            <person name="Park J.H."/>
            <person name="Huh J.H."/>
            <person name="Kim J.S."/>
            <person name="Kim B.D."/>
            <person name="Cohen O."/>
            <person name="Paran I."/>
            <person name="Suh M.C."/>
            <person name="Lee S.B."/>
            <person name="Kim Y.K."/>
            <person name="Shin Y."/>
            <person name="Noh S.J."/>
            <person name="Park J."/>
            <person name="Seo Y.S."/>
            <person name="Kwon S.Y."/>
            <person name="Kim H.A."/>
            <person name="Park J.M."/>
            <person name="Kim H.J."/>
            <person name="Choi S.B."/>
            <person name="Bosland P.W."/>
            <person name="Reeves G."/>
            <person name="Jo S.H."/>
            <person name="Lee B.W."/>
            <person name="Cho H.T."/>
            <person name="Choi H.S."/>
            <person name="Lee M.S."/>
            <person name="Yu Y."/>
            <person name="Do Choi Y."/>
            <person name="Park B.S."/>
            <person name="van Deynze A."/>
            <person name="Ashrafi H."/>
            <person name="Hill T."/>
            <person name="Kim W.T."/>
            <person name="Pai H.S."/>
            <person name="Ahn H.K."/>
            <person name="Yeam I."/>
            <person name="Giovannoni J.J."/>
            <person name="Rose J.K."/>
            <person name="Sorensen I."/>
            <person name="Lee S.J."/>
            <person name="Kim R.W."/>
            <person name="Choi I.Y."/>
            <person name="Choi B.S."/>
            <person name="Lim J.S."/>
            <person name="Lee Y.H."/>
            <person name="Choi D."/>
        </authorList>
    </citation>
    <scope>NUCLEOTIDE SEQUENCE [LARGE SCALE GENOMIC DNA]</scope>
    <source>
        <strain evidence="8">cv. CM334</strain>
    </source>
</reference>
<evidence type="ECO:0000256" key="6">
    <source>
        <dbReference type="RuleBase" id="RU000488"/>
    </source>
</evidence>